<dbReference type="AlphaFoldDB" id="A0A1I1LDM5"/>
<dbReference type="InterPro" id="IPR020256">
    <property type="entry name" value="Spore_coat_CotJA"/>
</dbReference>
<name>A0A1I1LDM5_RUMAL</name>
<organism evidence="1 2">
    <name type="scientific">Ruminococcus albus</name>
    <dbReference type="NCBI Taxonomy" id="1264"/>
    <lineage>
        <taxon>Bacteria</taxon>
        <taxon>Bacillati</taxon>
        <taxon>Bacillota</taxon>
        <taxon>Clostridia</taxon>
        <taxon>Eubacteriales</taxon>
        <taxon>Oscillospiraceae</taxon>
        <taxon>Ruminococcus</taxon>
    </lineage>
</organism>
<dbReference type="RefSeq" id="WP_074961844.1">
    <property type="nucleotide sequence ID" value="NZ_FOKQ01000018.1"/>
</dbReference>
<dbReference type="Proteomes" id="UP000182192">
    <property type="component" value="Unassembled WGS sequence"/>
</dbReference>
<evidence type="ECO:0000313" key="1">
    <source>
        <dbReference type="EMBL" id="SFC71184.1"/>
    </source>
</evidence>
<accession>A0A1I1LDM5</accession>
<reference evidence="1 2" key="1">
    <citation type="submission" date="2016-10" db="EMBL/GenBank/DDBJ databases">
        <authorList>
            <person name="de Groot N.N."/>
        </authorList>
    </citation>
    <scope>NUCLEOTIDE SEQUENCE [LARGE SCALE GENOMIC DNA]</scope>
    <source>
        <strain evidence="1 2">AR67</strain>
    </source>
</reference>
<proteinExistence type="predicted"/>
<dbReference type="OrthoDB" id="9800571at2"/>
<evidence type="ECO:0000313" key="2">
    <source>
        <dbReference type="Proteomes" id="UP000182192"/>
    </source>
</evidence>
<gene>
    <name evidence="1" type="ORF">SAMN02910406_02242</name>
</gene>
<protein>
    <submittedName>
        <fullName evidence="1">Spore coat associated protein JA (CotJA)</fullName>
    </submittedName>
</protein>
<dbReference type="Pfam" id="PF11007">
    <property type="entry name" value="CotJA"/>
    <property type="match status" value="1"/>
</dbReference>
<dbReference type="EMBL" id="FOKQ01000018">
    <property type="protein sequence ID" value="SFC71184.1"/>
    <property type="molecule type" value="Genomic_DNA"/>
</dbReference>
<sequence length="82" mass="8985">MDNTEMDILERIFDNDGVPDAASCAVAGGTLPKNLAFAMAYVPFQPWEKPYEDDTALSRGTAFPCLDKPFIGEEAVKNARTE</sequence>